<name>A0AAV7SPQ4_PLEWA</name>
<feature type="compositionally biased region" description="Polar residues" evidence="1">
    <location>
        <begin position="21"/>
        <end position="36"/>
    </location>
</feature>
<comment type="caution">
    <text evidence="2">The sequence shown here is derived from an EMBL/GenBank/DDBJ whole genome shotgun (WGS) entry which is preliminary data.</text>
</comment>
<feature type="region of interest" description="Disordered" evidence="1">
    <location>
        <begin position="1"/>
        <end position="50"/>
    </location>
</feature>
<feature type="non-terminal residue" evidence="2">
    <location>
        <position position="89"/>
    </location>
</feature>
<protein>
    <submittedName>
        <fullName evidence="2">Uncharacterized protein</fullName>
    </submittedName>
</protein>
<evidence type="ECO:0000313" key="3">
    <source>
        <dbReference type="Proteomes" id="UP001066276"/>
    </source>
</evidence>
<dbReference type="AlphaFoldDB" id="A0AAV7SPQ4"/>
<reference evidence="2" key="1">
    <citation type="journal article" date="2022" name="bioRxiv">
        <title>Sequencing and chromosome-scale assembly of the giantPleurodeles waltlgenome.</title>
        <authorList>
            <person name="Brown T."/>
            <person name="Elewa A."/>
            <person name="Iarovenko S."/>
            <person name="Subramanian E."/>
            <person name="Araus A.J."/>
            <person name="Petzold A."/>
            <person name="Susuki M."/>
            <person name="Suzuki K.-i.T."/>
            <person name="Hayashi T."/>
            <person name="Toyoda A."/>
            <person name="Oliveira C."/>
            <person name="Osipova E."/>
            <person name="Leigh N.D."/>
            <person name="Simon A."/>
            <person name="Yun M.H."/>
        </authorList>
    </citation>
    <scope>NUCLEOTIDE SEQUENCE</scope>
    <source>
        <strain evidence="2">20211129_DDA</strain>
        <tissue evidence="2">Liver</tissue>
    </source>
</reference>
<keyword evidence="3" id="KW-1185">Reference proteome</keyword>
<gene>
    <name evidence="2" type="ORF">NDU88_006488</name>
</gene>
<evidence type="ECO:0000313" key="2">
    <source>
        <dbReference type="EMBL" id="KAJ1166078.1"/>
    </source>
</evidence>
<dbReference type="Proteomes" id="UP001066276">
    <property type="component" value="Chromosome 4_2"/>
</dbReference>
<feature type="non-terminal residue" evidence="2">
    <location>
        <position position="1"/>
    </location>
</feature>
<dbReference type="EMBL" id="JANPWB010000008">
    <property type="protein sequence ID" value="KAJ1166078.1"/>
    <property type="molecule type" value="Genomic_DNA"/>
</dbReference>
<evidence type="ECO:0000256" key="1">
    <source>
        <dbReference type="SAM" id="MobiDB-lite"/>
    </source>
</evidence>
<proteinExistence type="predicted"/>
<accession>A0AAV7SPQ4</accession>
<sequence length="89" mass="9213">PSEVNTPGCLDSDEQACPSGTPGQSTTPCLTQLTSTPPIPRASISQPTIHPQTCVPRTVQIIVCPTVHGPQSNLDTSQTMMVLLTTGSG</sequence>
<organism evidence="2 3">
    <name type="scientific">Pleurodeles waltl</name>
    <name type="common">Iberian ribbed newt</name>
    <dbReference type="NCBI Taxonomy" id="8319"/>
    <lineage>
        <taxon>Eukaryota</taxon>
        <taxon>Metazoa</taxon>
        <taxon>Chordata</taxon>
        <taxon>Craniata</taxon>
        <taxon>Vertebrata</taxon>
        <taxon>Euteleostomi</taxon>
        <taxon>Amphibia</taxon>
        <taxon>Batrachia</taxon>
        <taxon>Caudata</taxon>
        <taxon>Salamandroidea</taxon>
        <taxon>Salamandridae</taxon>
        <taxon>Pleurodelinae</taxon>
        <taxon>Pleurodeles</taxon>
    </lineage>
</organism>